<evidence type="ECO:0000256" key="4">
    <source>
        <dbReference type="ARBA" id="ARBA00023014"/>
    </source>
</evidence>
<sequence>MVTNARLICRAADLTDGGPGVRFTVDWRGTEEAAFAVRFQGRAFAYLNRCGHVPVELDWQENEFFDDSKLYLMCATHGAIYSPQDGRCLGGRCNGRGLTPLPVEERDGEIHFTPSEQKS</sequence>
<dbReference type="PROSITE" id="PS51296">
    <property type="entry name" value="RIESKE"/>
    <property type="match status" value="1"/>
</dbReference>
<dbReference type="PANTHER" id="PTHR40261">
    <property type="match status" value="1"/>
</dbReference>
<accession>A0A935PVQ8</accession>
<proteinExistence type="predicted"/>
<dbReference type="InterPro" id="IPR017941">
    <property type="entry name" value="Rieske_2Fe-2S"/>
</dbReference>
<keyword evidence="1" id="KW-0001">2Fe-2S</keyword>
<evidence type="ECO:0000256" key="2">
    <source>
        <dbReference type="ARBA" id="ARBA00022723"/>
    </source>
</evidence>
<organism evidence="6 7">
    <name type="scientific">Candidatus Accumulibacter proximus</name>
    <dbReference type="NCBI Taxonomy" id="2954385"/>
    <lineage>
        <taxon>Bacteria</taxon>
        <taxon>Pseudomonadati</taxon>
        <taxon>Pseudomonadota</taxon>
        <taxon>Betaproteobacteria</taxon>
        <taxon>Candidatus Accumulibacter</taxon>
    </lineage>
</organism>
<dbReference type="EMBL" id="JADJMH010000001">
    <property type="protein sequence ID" value="MBK7673572.1"/>
    <property type="molecule type" value="Genomic_DNA"/>
</dbReference>
<dbReference type="AlphaFoldDB" id="A0A935PVQ8"/>
<dbReference type="Gene3D" id="2.102.10.10">
    <property type="entry name" value="Rieske [2Fe-2S] iron-sulphur domain"/>
    <property type="match status" value="1"/>
</dbReference>
<keyword evidence="4" id="KW-0411">Iron-sulfur</keyword>
<evidence type="ECO:0000259" key="5">
    <source>
        <dbReference type="PROSITE" id="PS51296"/>
    </source>
</evidence>
<dbReference type="Proteomes" id="UP000697998">
    <property type="component" value="Unassembled WGS sequence"/>
</dbReference>
<evidence type="ECO:0000256" key="1">
    <source>
        <dbReference type="ARBA" id="ARBA00022714"/>
    </source>
</evidence>
<dbReference type="Pfam" id="PF00355">
    <property type="entry name" value="Rieske"/>
    <property type="match status" value="1"/>
</dbReference>
<dbReference type="InterPro" id="IPR036922">
    <property type="entry name" value="Rieske_2Fe-2S_sf"/>
</dbReference>
<evidence type="ECO:0000313" key="7">
    <source>
        <dbReference type="Proteomes" id="UP000697998"/>
    </source>
</evidence>
<comment type="caution">
    <text evidence="6">The sequence shown here is derived from an EMBL/GenBank/DDBJ whole genome shotgun (WGS) entry which is preliminary data.</text>
</comment>
<protein>
    <submittedName>
        <fullName evidence="6">Rieske 2Fe-2S domain-containing protein</fullName>
    </submittedName>
</protein>
<gene>
    <name evidence="6" type="ORF">IPJ27_01725</name>
</gene>
<keyword evidence="3" id="KW-0408">Iron</keyword>
<evidence type="ECO:0000313" key="6">
    <source>
        <dbReference type="EMBL" id="MBK7673572.1"/>
    </source>
</evidence>
<evidence type="ECO:0000256" key="3">
    <source>
        <dbReference type="ARBA" id="ARBA00023004"/>
    </source>
</evidence>
<dbReference type="GO" id="GO:0051537">
    <property type="term" value="F:2 iron, 2 sulfur cluster binding"/>
    <property type="evidence" value="ECO:0007669"/>
    <property type="project" value="UniProtKB-KW"/>
</dbReference>
<dbReference type="SUPFAM" id="SSF50022">
    <property type="entry name" value="ISP domain"/>
    <property type="match status" value="1"/>
</dbReference>
<name>A0A935PVQ8_9PROT</name>
<reference evidence="6 7" key="1">
    <citation type="submission" date="2020-10" db="EMBL/GenBank/DDBJ databases">
        <title>Connecting structure to function with the recovery of over 1000 high-quality activated sludge metagenome-assembled genomes encoding full-length rRNA genes using long-read sequencing.</title>
        <authorList>
            <person name="Singleton C.M."/>
            <person name="Petriglieri F."/>
            <person name="Kristensen J.M."/>
            <person name="Kirkegaard R.H."/>
            <person name="Michaelsen T.Y."/>
            <person name="Andersen M.H."/>
            <person name="Karst S.M."/>
            <person name="Dueholm M.S."/>
            <person name="Nielsen P.H."/>
            <person name="Albertsen M."/>
        </authorList>
    </citation>
    <scope>NUCLEOTIDE SEQUENCE [LARGE SCALE GENOMIC DNA]</scope>
    <source>
        <strain evidence="6">EsbW_18-Q3-R4-48_BATAC.285</strain>
    </source>
</reference>
<dbReference type="PANTHER" id="PTHR40261:SF1">
    <property type="entry name" value="RIESKE DOMAIN-CONTAINING PROTEIN"/>
    <property type="match status" value="1"/>
</dbReference>
<dbReference type="GO" id="GO:0046872">
    <property type="term" value="F:metal ion binding"/>
    <property type="evidence" value="ECO:0007669"/>
    <property type="project" value="UniProtKB-KW"/>
</dbReference>
<keyword evidence="2" id="KW-0479">Metal-binding</keyword>
<feature type="domain" description="Rieske" evidence="5">
    <location>
        <begin position="6"/>
        <end position="112"/>
    </location>
</feature>